<evidence type="ECO:0008006" key="4">
    <source>
        <dbReference type="Google" id="ProtNLM"/>
    </source>
</evidence>
<gene>
    <name evidence="2" type="ORF">GCM10007853_05460</name>
</gene>
<comment type="caution">
    <text evidence="2">The sequence shown here is derived from an EMBL/GenBank/DDBJ whole genome shotgun (WGS) entry which is preliminary data.</text>
</comment>
<feature type="transmembrane region" description="Helical" evidence="1">
    <location>
        <begin position="82"/>
        <end position="99"/>
    </location>
</feature>
<dbReference type="RefSeq" id="WP_284387251.1">
    <property type="nucleotide sequence ID" value="NZ_BSNK01000001.1"/>
</dbReference>
<keyword evidence="1" id="KW-0812">Transmembrane</keyword>
<sequence>MAPRTFWIVCALLGMATIIVALAIFPMFPSDSASDVSGYGGVVYAFEFARVPKDLTDIFGLVDDPDRARRITMMDAGNRWDFLFMTVYGLFGVFFGIAAMRSVSKIWAWIAILAVIASVADLIETGTLLSLTEEMADGGTLFPGLHYLWIPVTIKFAALAASVMGAGLFIATRRGIVWNVLGALTVLASVLVIPGLIVPSAYGGLLGPAVGVGWIVMLAYAISVAIRRPTQLAGSPR</sequence>
<organism evidence="2 3">
    <name type="scientific">Algimonas ampicilliniresistens</name>
    <dbReference type="NCBI Taxonomy" id="1298735"/>
    <lineage>
        <taxon>Bacteria</taxon>
        <taxon>Pseudomonadati</taxon>
        <taxon>Pseudomonadota</taxon>
        <taxon>Alphaproteobacteria</taxon>
        <taxon>Maricaulales</taxon>
        <taxon>Robiginitomaculaceae</taxon>
        <taxon>Algimonas</taxon>
    </lineage>
</organism>
<protein>
    <recommendedName>
        <fullName evidence="4">DUF4386 family protein</fullName>
    </recommendedName>
</protein>
<evidence type="ECO:0000313" key="3">
    <source>
        <dbReference type="Proteomes" id="UP001161391"/>
    </source>
</evidence>
<reference evidence="2" key="2">
    <citation type="submission" date="2023-01" db="EMBL/GenBank/DDBJ databases">
        <title>Draft genome sequence of Algimonas ampicilliniresistens strain NBRC 108219.</title>
        <authorList>
            <person name="Sun Q."/>
            <person name="Mori K."/>
        </authorList>
    </citation>
    <scope>NUCLEOTIDE SEQUENCE</scope>
    <source>
        <strain evidence="2">NBRC 108219</strain>
    </source>
</reference>
<dbReference type="Proteomes" id="UP001161391">
    <property type="component" value="Unassembled WGS sequence"/>
</dbReference>
<keyword evidence="3" id="KW-1185">Reference proteome</keyword>
<feature type="transmembrane region" description="Helical" evidence="1">
    <location>
        <begin position="176"/>
        <end position="199"/>
    </location>
</feature>
<evidence type="ECO:0000256" key="1">
    <source>
        <dbReference type="SAM" id="Phobius"/>
    </source>
</evidence>
<reference evidence="2" key="1">
    <citation type="journal article" date="2014" name="Int. J. Syst. Evol. Microbiol.">
        <title>Complete genome of a new Firmicutes species belonging to the dominant human colonic microbiota ('Ruminococcus bicirculans') reveals two chromosomes and a selective capacity to utilize plant glucans.</title>
        <authorList>
            <consortium name="NISC Comparative Sequencing Program"/>
            <person name="Wegmann U."/>
            <person name="Louis P."/>
            <person name="Goesmann A."/>
            <person name="Henrissat B."/>
            <person name="Duncan S.H."/>
            <person name="Flint H.J."/>
        </authorList>
    </citation>
    <scope>NUCLEOTIDE SEQUENCE</scope>
    <source>
        <strain evidence="2">NBRC 108219</strain>
    </source>
</reference>
<name>A0ABQ5V8Q6_9PROT</name>
<feature type="transmembrane region" description="Helical" evidence="1">
    <location>
        <begin position="7"/>
        <end position="28"/>
    </location>
</feature>
<evidence type="ECO:0000313" key="2">
    <source>
        <dbReference type="EMBL" id="GLQ22672.1"/>
    </source>
</evidence>
<feature type="transmembrane region" description="Helical" evidence="1">
    <location>
        <begin position="106"/>
        <end position="128"/>
    </location>
</feature>
<feature type="transmembrane region" description="Helical" evidence="1">
    <location>
        <begin position="205"/>
        <end position="226"/>
    </location>
</feature>
<keyword evidence="1" id="KW-0472">Membrane</keyword>
<accession>A0ABQ5V8Q6</accession>
<keyword evidence="1" id="KW-1133">Transmembrane helix</keyword>
<feature type="transmembrane region" description="Helical" evidence="1">
    <location>
        <begin position="148"/>
        <end position="169"/>
    </location>
</feature>
<proteinExistence type="predicted"/>
<dbReference type="EMBL" id="BSNK01000001">
    <property type="protein sequence ID" value="GLQ22672.1"/>
    <property type="molecule type" value="Genomic_DNA"/>
</dbReference>